<evidence type="ECO:0000313" key="2">
    <source>
        <dbReference type="Proteomes" id="UP000887578"/>
    </source>
</evidence>
<dbReference type="Gene3D" id="3.40.30.10">
    <property type="entry name" value="Glutaredoxin"/>
    <property type="match status" value="1"/>
</dbReference>
<reference evidence="3" key="1">
    <citation type="submission" date="2022-11" db="UniProtKB">
        <authorList>
            <consortium name="WormBaseParasite"/>
        </authorList>
    </citation>
    <scope>IDENTIFICATION</scope>
</reference>
<dbReference type="SUPFAM" id="SSF52833">
    <property type="entry name" value="Thioredoxin-like"/>
    <property type="match status" value="1"/>
</dbReference>
<dbReference type="InterPro" id="IPR050213">
    <property type="entry name" value="GST_superfamily"/>
</dbReference>
<dbReference type="Pfam" id="PF02798">
    <property type="entry name" value="GST_N"/>
    <property type="match status" value="1"/>
</dbReference>
<dbReference type="AlphaFoldDB" id="A0A914PDT7"/>
<dbReference type="Proteomes" id="UP000887578">
    <property type="component" value="Unplaced"/>
</dbReference>
<evidence type="ECO:0000259" key="1">
    <source>
        <dbReference type="PROSITE" id="PS50404"/>
    </source>
</evidence>
<dbReference type="Gene3D" id="1.20.1050.10">
    <property type="match status" value="1"/>
</dbReference>
<dbReference type="GO" id="GO:0006749">
    <property type="term" value="P:glutathione metabolic process"/>
    <property type="evidence" value="ECO:0007669"/>
    <property type="project" value="TreeGrafter"/>
</dbReference>
<evidence type="ECO:0000313" key="3">
    <source>
        <dbReference type="WBParaSite" id="PDA_v2.g12917.t1"/>
    </source>
</evidence>
<dbReference type="InterPro" id="IPR004045">
    <property type="entry name" value="Glutathione_S-Trfase_N"/>
</dbReference>
<dbReference type="CDD" id="cd03039">
    <property type="entry name" value="GST_N_Sigma_like"/>
    <property type="match status" value="1"/>
</dbReference>
<dbReference type="SUPFAM" id="SSF47616">
    <property type="entry name" value="GST C-terminal domain-like"/>
    <property type="match status" value="1"/>
</dbReference>
<accession>A0A914PDT7</accession>
<name>A0A914PDT7_9BILA</name>
<dbReference type="GO" id="GO:0004364">
    <property type="term" value="F:glutathione transferase activity"/>
    <property type="evidence" value="ECO:0007669"/>
    <property type="project" value="TreeGrafter"/>
</dbReference>
<keyword evidence="2" id="KW-1185">Reference proteome</keyword>
<feature type="domain" description="GST N-terminal" evidence="1">
    <location>
        <begin position="2"/>
        <end position="80"/>
    </location>
</feature>
<dbReference type="InterPro" id="IPR036249">
    <property type="entry name" value="Thioredoxin-like_sf"/>
</dbReference>
<dbReference type="WBParaSite" id="PDA_v2.g12917.t1">
    <property type="protein sequence ID" value="PDA_v2.g12917.t1"/>
    <property type="gene ID" value="PDA_v2.g12917"/>
</dbReference>
<proteinExistence type="predicted"/>
<dbReference type="PROSITE" id="PS50404">
    <property type="entry name" value="GST_NTER"/>
    <property type="match status" value="1"/>
</dbReference>
<organism evidence="2 3">
    <name type="scientific">Panagrolaimus davidi</name>
    <dbReference type="NCBI Taxonomy" id="227884"/>
    <lineage>
        <taxon>Eukaryota</taxon>
        <taxon>Metazoa</taxon>
        <taxon>Ecdysozoa</taxon>
        <taxon>Nematoda</taxon>
        <taxon>Chromadorea</taxon>
        <taxon>Rhabditida</taxon>
        <taxon>Tylenchina</taxon>
        <taxon>Panagrolaimomorpha</taxon>
        <taxon>Panagrolaimoidea</taxon>
        <taxon>Panagrolaimidae</taxon>
        <taxon>Panagrolaimus</taxon>
    </lineage>
</organism>
<dbReference type="PANTHER" id="PTHR11571">
    <property type="entry name" value="GLUTATHIONE S-TRANSFERASE"/>
    <property type="match status" value="1"/>
</dbReference>
<protein>
    <submittedName>
        <fullName evidence="3">GST N-terminal domain-containing protein</fullName>
    </submittedName>
</protein>
<dbReference type="PANTHER" id="PTHR11571:SF150">
    <property type="entry name" value="GLUTATHIONE S-TRANSFERASE"/>
    <property type="match status" value="1"/>
</dbReference>
<sequence>MAEVELRYFNISGRAGGIRLLLDYLKVPFIDTYITDEEWPKLKELQPFRQIPVLILDGKYEIAQTTAIYRYIGTKYNAVAETLEDQAICDSFGEHINDLFFKCRAVFKARSIPLSEEKVTWLDFLLADSTDVIFSMLNDKLPSEVKEQLKPLVKHRDEIFALPGLEKRLQERKELSKNRIYQGNPANYEP</sequence>
<dbReference type="InterPro" id="IPR036282">
    <property type="entry name" value="Glutathione-S-Trfase_C_sf"/>
</dbReference>